<evidence type="ECO:0000313" key="1">
    <source>
        <dbReference type="EMBL" id="TWT92586.1"/>
    </source>
</evidence>
<protein>
    <submittedName>
        <fullName evidence="1">Uncharacterized protein</fullName>
    </submittedName>
</protein>
<gene>
    <name evidence="1" type="ORF">Pla100_46040</name>
</gene>
<sequence>MVVALSWVTLTAFSASGWSAEGELTLRVVDEATGEPIAARVELTRPELVAADASRPAPRPTSRRNSLRVVRPLSARGTIPTTSGFVVDGQVRLNLKEGPYEFRVTHGPEYRVIRGNFTIEKTSEDEHVVALPRILDMHELGWNSLDAFSPDSRHDLSQRMRSEELDVAWTNAATEEVPDASEPVHADSVGDLIAYSLGEASGMSVPTTNDPTLAALTRLTDKTNAQRIAIANPFAWALPVYLASQKIDGNFVLGDWLRLDSPVLKPSVGRPFPTEHPRDNRSLGREAEQIYWEMLSAGFRIAPLAGTGIEAQDHPIGYNRTYVNREEASASLWDSVWQGNTFVTNGPLLQAELEDHPPGYVFELSEGDKVSLTPRVTLTVRDPVDYLEVIVNGMVHYTAKLDEFAKAGGRISSINVSQPGWALVRVVTLHEDHFRAAVSAPWYFEVGGQRRISKRSVEFFQRWLADFETELKSQREADLAAYAPYIRAARRFWQVQLEQANAR</sequence>
<accession>A0A5C5ZZK9</accession>
<evidence type="ECO:0000313" key="2">
    <source>
        <dbReference type="Proteomes" id="UP000316213"/>
    </source>
</evidence>
<reference evidence="1 2" key="1">
    <citation type="submission" date="2019-02" db="EMBL/GenBank/DDBJ databases">
        <title>Deep-cultivation of Planctomycetes and their phenomic and genomic characterization uncovers novel biology.</title>
        <authorList>
            <person name="Wiegand S."/>
            <person name="Jogler M."/>
            <person name="Boedeker C."/>
            <person name="Pinto D."/>
            <person name="Vollmers J."/>
            <person name="Rivas-Marin E."/>
            <person name="Kohn T."/>
            <person name="Peeters S.H."/>
            <person name="Heuer A."/>
            <person name="Rast P."/>
            <person name="Oberbeckmann S."/>
            <person name="Bunk B."/>
            <person name="Jeske O."/>
            <person name="Meyerdierks A."/>
            <person name="Storesund J.E."/>
            <person name="Kallscheuer N."/>
            <person name="Luecker S."/>
            <person name="Lage O.M."/>
            <person name="Pohl T."/>
            <person name="Merkel B.J."/>
            <person name="Hornburger P."/>
            <person name="Mueller R.-W."/>
            <person name="Bruemmer F."/>
            <person name="Labrenz M."/>
            <person name="Spormann A.M."/>
            <person name="Op Den Camp H."/>
            <person name="Overmann J."/>
            <person name="Amann R."/>
            <person name="Jetten M.S.M."/>
            <person name="Mascher T."/>
            <person name="Medema M.H."/>
            <person name="Devos D.P."/>
            <person name="Kaster A.-K."/>
            <person name="Ovreas L."/>
            <person name="Rohde M."/>
            <person name="Galperin M.Y."/>
            <person name="Jogler C."/>
        </authorList>
    </citation>
    <scope>NUCLEOTIDE SEQUENCE [LARGE SCALE GENOMIC DNA]</scope>
    <source>
        <strain evidence="1 2">Pla100</strain>
    </source>
</reference>
<dbReference type="Proteomes" id="UP000316213">
    <property type="component" value="Unassembled WGS sequence"/>
</dbReference>
<dbReference type="AlphaFoldDB" id="A0A5C5ZZK9"/>
<organism evidence="1 2">
    <name type="scientific">Neorhodopirellula pilleata</name>
    <dbReference type="NCBI Taxonomy" id="2714738"/>
    <lineage>
        <taxon>Bacteria</taxon>
        <taxon>Pseudomonadati</taxon>
        <taxon>Planctomycetota</taxon>
        <taxon>Planctomycetia</taxon>
        <taxon>Pirellulales</taxon>
        <taxon>Pirellulaceae</taxon>
        <taxon>Neorhodopirellula</taxon>
    </lineage>
</organism>
<comment type="caution">
    <text evidence="1">The sequence shown here is derived from an EMBL/GenBank/DDBJ whole genome shotgun (WGS) entry which is preliminary data.</text>
</comment>
<proteinExistence type="predicted"/>
<name>A0A5C5ZZK9_9BACT</name>
<keyword evidence="2" id="KW-1185">Reference proteome</keyword>
<dbReference type="EMBL" id="SJPM01000011">
    <property type="protein sequence ID" value="TWT92586.1"/>
    <property type="molecule type" value="Genomic_DNA"/>
</dbReference>